<dbReference type="Pfam" id="PF13416">
    <property type="entry name" value="SBP_bac_8"/>
    <property type="match status" value="1"/>
</dbReference>
<keyword evidence="3" id="KW-0813">Transport</keyword>
<evidence type="ECO:0000256" key="1">
    <source>
        <dbReference type="ARBA" id="ARBA00004196"/>
    </source>
</evidence>
<sequence length="421" mass="46432">MKFKRLLALGLVFMSAAMVGCGSKGNDTSSADIVTEIKEPVEITFWHAMNGDLEKTLTSLTDKFMAENPNIKVTLQNQSSYKDLQQKITATVASPKDLPTMTQAYPDWMFNPIKDNLVEDLTPYIENETLKFDNYEDILPSFREAVKIDGKIYGMPFNKSTEVLWYNKTLLDELGLKVPTTYDELVQVAKTIKEKKGIAGAGFDSLNNYYTTFLKSEGKTFDANFDVTDEASAKAVNYYLEGVKEGYFRIAGTDNYLSGPFGNGTVAMYVGSNAGENFVKQGVGDKFEVGAAPYPTNASLQQGTDLYVFSSATAEQKTAAYMFLKFLTTKENQITWASQTGYMPARQSAIDSEEYKNSGSLIAPILSDATKNLYTNPVVSGADAAYREAGTVMESVLAEPDKADVTKTLEGFKTTLKSIWE</sequence>
<evidence type="ECO:0000256" key="5">
    <source>
        <dbReference type="SAM" id="SignalP"/>
    </source>
</evidence>
<keyword evidence="4 5" id="KW-0732">Signal</keyword>
<dbReference type="PANTHER" id="PTHR43649">
    <property type="entry name" value="ARABINOSE-BINDING PROTEIN-RELATED"/>
    <property type="match status" value="1"/>
</dbReference>
<dbReference type="AlphaFoldDB" id="A0A6N3GMU6"/>
<feature type="chain" id="PRO_5039578065" evidence="5">
    <location>
        <begin position="20"/>
        <end position="421"/>
    </location>
</feature>
<gene>
    <name evidence="6" type="primary">ugpB</name>
    <name evidence="6" type="ORF">CPLFYP93_03188</name>
</gene>
<accession>A0A6N3GMU6</accession>
<dbReference type="PANTHER" id="PTHR43649:SF31">
    <property type="entry name" value="SN-GLYCEROL-3-PHOSPHATE-BINDING PERIPLASMIC PROTEIN UGPB"/>
    <property type="match status" value="1"/>
</dbReference>
<comment type="subcellular location">
    <subcellularLocation>
        <location evidence="1">Cell envelope</location>
    </subcellularLocation>
</comment>
<dbReference type="EMBL" id="CACRTV010000087">
    <property type="protein sequence ID" value="VYU65562.1"/>
    <property type="molecule type" value="Genomic_DNA"/>
</dbReference>
<evidence type="ECO:0000313" key="6">
    <source>
        <dbReference type="EMBL" id="VYU65562.1"/>
    </source>
</evidence>
<name>A0A6N3GMU6_9CLOT</name>
<dbReference type="CDD" id="cd14748">
    <property type="entry name" value="PBP2_UgpB"/>
    <property type="match status" value="1"/>
</dbReference>
<dbReference type="InterPro" id="IPR050490">
    <property type="entry name" value="Bact_solute-bd_prot1"/>
</dbReference>
<reference evidence="6" key="1">
    <citation type="submission" date="2019-11" db="EMBL/GenBank/DDBJ databases">
        <authorList>
            <person name="Feng L."/>
        </authorList>
    </citation>
    <scope>NUCLEOTIDE SEQUENCE</scope>
    <source>
        <strain evidence="6">CParaputrificumLFYP93</strain>
    </source>
</reference>
<evidence type="ECO:0000256" key="4">
    <source>
        <dbReference type="ARBA" id="ARBA00022729"/>
    </source>
</evidence>
<dbReference type="PROSITE" id="PS51257">
    <property type="entry name" value="PROKAR_LIPOPROTEIN"/>
    <property type="match status" value="1"/>
</dbReference>
<comment type="similarity">
    <text evidence="2">Belongs to the bacterial solute-binding protein 1 family.</text>
</comment>
<dbReference type="SUPFAM" id="SSF53850">
    <property type="entry name" value="Periplasmic binding protein-like II"/>
    <property type="match status" value="1"/>
</dbReference>
<organism evidence="6">
    <name type="scientific">Clostridium paraputrificum</name>
    <dbReference type="NCBI Taxonomy" id="29363"/>
    <lineage>
        <taxon>Bacteria</taxon>
        <taxon>Bacillati</taxon>
        <taxon>Bacillota</taxon>
        <taxon>Clostridia</taxon>
        <taxon>Eubacteriales</taxon>
        <taxon>Clostridiaceae</taxon>
        <taxon>Clostridium</taxon>
    </lineage>
</organism>
<evidence type="ECO:0000256" key="3">
    <source>
        <dbReference type="ARBA" id="ARBA00022448"/>
    </source>
</evidence>
<feature type="signal peptide" evidence="5">
    <location>
        <begin position="1"/>
        <end position="19"/>
    </location>
</feature>
<evidence type="ECO:0000256" key="2">
    <source>
        <dbReference type="ARBA" id="ARBA00008520"/>
    </source>
</evidence>
<dbReference type="GO" id="GO:0030313">
    <property type="term" value="C:cell envelope"/>
    <property type="evidence" value="ECO:0007669"/>
    <property type="project" value="UniProtKB-SubCell"/>
</dbReference>
<dbReference type="Gene3D" id="3.40.190.10">
    <property type="entry name" value="Periplasmic binding protein-like II"/>
    <property type="match status" value="1"/>
</dbReference>
<dbReference type="InterPro" id="IPR006059">
    <property type="entry name" value="SBP"/>
</dbReference>
<protein>
    <submittedName>
        <fullName evidence="6">sn-glycerol-3-phosphate-binding periplasmic protein UgpB</fullName>
    </submittedName>
</protein>
<dbReference type="RefSeq" id="WP_156563173.1">
    <property type="nucleotide sequence ID" value="NZ_CACRTV010000087.1"/>
</dbReference>
<proteinExistence type="inferred from homology"/>